<dbReference type="Pfam" id="PF05075">
    <property type="entry name" value="DUF684"/>
    <property type="match status" value="1"/>
</dbReference>
<proteinExistence type="predicted"/>
<reference evidence="2" key="1">
    <citation type="submission" date="2016-11" db="UniProtKB">
        <authorList>
            <consortium name="WormBaseParasite"/>
        </authorList>
    </citation>
    <scope>IDENTIFICATION</scope>
</reference>
<organism evidence="1 2">
    <name type="scientific">Caenorhabditis tropicalis</name>
    <dbReference type="NCBI Taxonomy" id="1561998"/>
    <lineage>
        <taxon>Eukaryota</taxon>
        <taxon>Metazoa</taxon>
        <taxon>Ecdysozoa</taxon>
        <taxon>Nematoda</taxon>
        <taxon>Chromadorea</taxon>
        <taxon>Rhabditida</taxon>
        <taxon>Rhabditina</taxon>
        <taxon>Rhabditomorpha</taxon>
        <taxon>Rhabditoidea</taxon>
        <taxon>Rhabditidae</taxon>
        <taxon>Peloderinae</taxon>
        <taxon>Caenorhabditis</taxon>
    </lineage>
</organism>
<dbReference type="InterPro" id="IPR007767">
    <property type="entry name" value="DUF684"/>
</dbReference>
<evidence type="ECO:0000313" key="1">
    <source>
        <dbReference type="Proteomes" id="UP000095282"/>
    </source>
</evidence>
<dbReference type="PANTHER" id="PTHR31464">
    <property type="entry name" value="PROTEIN CBG01266"/>
    <property type="match status" value="1"/>
</dbReference>
<protein>
    <submittedName>
        <fullName evidence="2">Helitron_like_N domain-containing protein</fullName>
    </submittedName>
</protein>
<dbReference type="STRING" id="1561998.A0A1I7TVT8"/>
<accession>A0A1I7TVT8</accession>
<evidence type="ECO:0000313" key="2">
    <source>
        <dbReference type="WBParaSite" id="Csp11.Scaffold629.g12292.t2"/>
    </source>
</evidence>
<dbReference type="WBParaSite" id="Csp11.Scaffold629.g12292.t2">
    <property type="protein sequence ID" value="Csp11.Scaffold629.g12292.t2"/>
    <property type="gene ID" value="Csp11.Scaffold629.g12292"/>
</dbReference>
<keyword evidence="1" id="KW-1185">Reference proteome</keyword>
<dbReference type="AlphaFoldDB" id="A0A1I7TVT8"/>
<sequence>MTESNEKRSMSDDEIKLAADYITKSLAVFKNVIEIGKTKVERLKNETNRLMWTRRLTGITGIAEMIRGVMMLIPKGENPLVKDIEELTEKVEELGDRVGRSFDDLKSVIAEINFFVKIVGPTFVLGRYMRDCIEHPSKRATGNFKRAYKKHPPFKLFYNLTTCLERSSSNPLRMAMDAEKVHSRETFDRWEEMIYMITAQLMILEAFANGLLEFKTKNNLDLLITRATTAYDELVEWRKEYSKKNHDAYWKDIKEYVEKHTTTYPKMTNAERADDIQNRLDTYLTQDAFYILVFNVSTVDREHSYHCPKAESQMIGVWNKGRCNVIVYRSHLANRLENNVFVKVENEVRACKEGKFKNVGTLRNVIQTQLLDSNSVRGDGFVGLVDLSKDLQVRSAYCSEHMWGPGWWEKVVFVGRPEVTRTLIVSFP</sequence>
<dbReference type="Proteomes" id="UP000095282">
    <property type="component" value="Unplaced"/>
</dbReference>
<name>A0A1I7TVT8_9PELO</name>
<dbReference type="PANTHER" id="PTHR31464:SF4">
    <property type="entry name" value="DUF4242 DOMAIN-CONTAINING PROTEIN-RELATED"/>
    <property type="match status" value="1"/>
</dbReference>